<name>A0A7X0U4S7_9ACTN</name>
<protein>
    <recommendedName>
        <fullName evidence="1">DUF4440 domain-containing protein</fullName>
    </recommendedName>
</protein>
<evidence type="ECO:0000313" key="2">
    <source>
        <dbReference type="EMBL" id="MBB6555103.1"/>
    </source>
</evidence>
<dbReference type="Proteomes" id="UP000565579">
    <property type="component" value="Unassembled WGS sequence"/>
</dbReference>
<gene>
    <name evidence="2" type="ORF">HD593_009898</name>
</gene>
<dbReference type="InterPro" id="IPR027843">
    <property type="entry name" value="DUF4440"/>
</dbReference>
<comment type="caution">
    <text evidence="2">The sequence shown here is derived from an EMBL/GenBank/DDBJ whole genome shotgun (WGS) entry which is preliminary data.</text>
</comment>
<dbReference type="Gene3D" id="3.10.450.50">
    <property type="match status" value="1"/>
</dbReference>
<feature type="domain" description="DUF4440" evidence="1">
    <location>
        <begin position="17"/>
        <end position="111"/>
    </location>
</feature>
<keyword evidence="3" id="KW-1185">Reference proteome</keyword>
<dbReference type="AlphaFoldDB" id="A0A7X0U4S7"/>
<proteinExistence type="predicted"/>
<sequence>MTDENERAVQAAIDGELRLLDPEVRASPALVRELLDPEFTEIGASGRWWDAETILTVMAGSVAPESPVAVSKMSGVVLAPGIVHLTYFAENQGRRAWRSSLWRLTETGWRVYFHQGTLAERLEQ</sequence>
<dbReference type="SUPFAM" id="SSF54427">
    <property type="entry name" value="NTF2-like"/>
    <property type="match status" value="1"/>
</dbReference>
<dbReference type="Pfam" id="PF14534">
    <property type="entry name" value="DUF4440"/>
    <property type="match status" value="1"/>
</dbReference>
<reference evidence="2 3" key="1">
    <citation type="submission" date="2020-08" db="EMBL/GenBank/DDBJ databases">
        <title>Sequencing the genomes of 1000 actinobacteria strains.</title>
        <authorList>
            <person name="Klenk H.-P."/>
        </authorList>
    </citation>
    <scope>NUCLEOTIDE SEQUENCE [LARGE SCALE GENOMIC DNA]</scope>
    <source>
        <strain evidence="2 3">DSM 43768</strain>
    </source>
</reference>
<dbReference type="EMBL" id="JACHMI010000001">
    <property type="protein sequence ID" value="MBB6555103.1"/>
    <property type="molecule type" value="Genomic_DNA"/>
</dbReference>
<accession>A0A7X0U4S7</accession>
<evidence type="ECO:0000313" key="3">
    <source>
        <dbReference type="Proteomes" id="UP000565579"/>
    </source>
</evidence>
<organism evidence="2 3">
    <name type="scientific">Nonomuraea rubra</name>
    <dbReference type="NCBI Taxonomy" id="46180"/>
    <lineage>
        <taxon>Bacteria</taxon>
        <taxon>Bacillati</taxon>
        <taxon>Actinomycetota</taxon>
        <taxon>Actinomycetes</taxon>
        <taxon>Streptosporangiales</taxon>
        <taxon>Streptosporangiaceae</taxon>
        <taxon>Nonomuraea</taxon>
    </lineage>
</organism>
<evidence type="ECO:0000259" key="1">
    <source>
        <dbReference type="Pfam" id="PF14534"/>
    </source>
</evidence>
<dbReference type="RefSeq" id="WP_185109743.1">
    <property type="nucleotide sequence ID" value="NZ_BAAAXY010000305.1"/>
</dbReference>
<dbReference type="InterPro" id="IPR032710">
    <property type="entry name" value="NTF2-like_dom_sf"/>
</dbReference>